<dbReference type="GO" id="GO:0003777">
    <property type="term" value="F:microtubule motor activity"/>
    <property type="evidence" value="ECO:0007669"/>
    <property type="project" value="InterPro"/>
</dbReference>
<dbReference type="GO" id="GO:0007018">
    <property type="term" value="P:microtubule-based movement"/>
    <property type="evidence" value="ECO:0007669"/>
    <property type="project" value="InterPro"/>
</dbReference>
<evidence type="ECO:0000313" key="6">
    <source>
        <dbReference type="EMBL" id="CAD9243647.1"/>
    </source>
</evidence>
<feature type="region of interest" description="Disordered" evidence="3">
    <location>
        <begin position="528"/>
        <end position="604"/>
    </location>
</feature>
<dbReference type="CDD" id="cd00201">
    <property type="entry name" value="WW"/>
    <property type="match status" value="1"/>
</dbReference>
<dbReference type="Gene3D" id="3.40.850.10">
    <property type="entry name" value="Kinesin motor domain"/>
    <property type="match status" value="1"/>
</dbReference>
<dbReference type="SMART" id="SM00456">
    <property type="entry name" value="WW"/>
    <property type="match status" value="1"/>
</dbReference>
<reference evidence="6" key="1">
    <citation type="submission" date="2021-01" db="EMBL/GenBank/DDBJ databases">
        <authorList>
            <person name="Corre E."/>
            <person name="Pelletier E."/>
            <person name="Niang G."/>
            <person name="Scheremetjew M."/>
            <person name="Finn R."/>
            <person name="Kale V."/>
            <person name="Holt S."/>
            <person name="Cochrane G."/>
            <person name="Meng A."/>
            <person name="Brown T."/>
            <person name="Cohen L."/>
        </authorList>
    </citation>
    <scope>NUCLEOTIDE SEQUENCE</scope>
    <source>
        <strain evidence="6">CCMP2877</strain>
    </source>
</reference>
<dbReference type="InterPro" id="IPR001202">
    <property type="entry name" value="WW_dom"/>
</dbReference>
<keyword evidence="1" id="KW-0067">ATP-binding</keyword>
<comment type="similarity">
    <text evidence="1">Belongs to the TRAFAC class myosin-kinesin ATPase superfamily. Kinesin family.</text>
</comment>
<feature type="coiled-coil region" evidence="2">
    <location>
        <begin position="268"/>
        <end position="352"/>
    </location>
</feature>
<protein>
    <recommendedName>
        <fullName evidence="7">Kinesin motor domain-containing protein</fullName>
    </recommendedName>
</protein>
<feature type="region of interest" description="Disordered" evidence="3">
    <location>
        <begin position="354"/>
        <end position="386"/>
    </location>
</feature>
<feature type="region of interest" description="Disordered" evidence="3">
    <location>
        <begin position="882"/>
        <end position="903"/>
    </location>
</feature>
<dbReference type="SUPFAM" id="SSF51045">
    <property type="entry name" value="WW domain"/>
    <property type="match status" value="1"/>
</dbReference>
<feature type="domain" description="WW" evidence="4">
    <location>
        <begin position="50"/>
        <end position="83"/>
    </location>
</feature>
<evidence type="ECO:0000259" key="4">
    <source>
        <dbReference type="PROSITE" id="PS50020"/>
    </source>
</evidence>
<dbReference type="Pfam" id="PF00397">
    <property type="entry name" value="WW"/>
    <property type="match status" value="1"/>
</dbReference>
<keyword evidence="1" id="KW-0505">Motor protein</keyword>
<feature type="compositionally biased region" description="Basic and acidic residues" evidence="3">
    <location>
        <begin position="552"/>
        <end position="580"/>
    </location>
</feature>
<feature type="region of interest" description="Disordered" evidence="3">
    <location>
        <begin position="198"/>
        <end position="248"/>
    </location>
</feature>
<dbReference type="PROSITE" id="PS01159">
    <property type="entry name" value="WW_DOMAIN_1"/>
    <property type="match status" value="1"/>
</dbReference>
<evidence type="ECO:0008006" key="7">
    <source>
        <dbReference type="Google" id="ProtNLM"/>
    </source>
</evidence>
<accession>A0A7S1TQ83</accession>
<dbReference type="GO" id="GO:0008017">
    <property type="term" value="F:microtubule binding"/>
    <property type="evidence" value="ECO:0007669"/>
    <property type="project" value="InterPro"/>
</dbReference>
<dbReference type="EMBL" id="HBGJ01003107">
    <property type="protein sequence ID" value="CAD9243647.1"/>
    <property type="molecule type" value="Transcribed_RNA"/>
</dbReference>
<dbReference type="PROSITE" id="PS50067">
    <property type="entry name" value="KINESIN_MOTOR_2"/>
    <property type="match status" value="1"/>
</dbReference>
<sequence>MAHLLSLAFGQAQQNDTEVDQSVLEHAAHLGMDTNVDYQHMWIAKESLLAPLPDGWSLLQTDEGHAYYWHEASQQSQWEHPKDEYYRNLYRQHKAEEAILTSRSVDPGFRDEPCIAAQLSARGPSPAMQFLDLQNQSQYEVAPAQSPSVPMLNLAPNSHLGNPPGWEAHPHELILQSARYEGEIATLKEQLEIARDYRSPIPSPARGSLVPSPKFSETQKALSPKRSWADPAKPAPYSSELMSDDEDASVATTSLPLSEDVHVLHDRCERLTTLKRQLEVQNKELQDQLLEALRRATKTEKDLEAALAATLTDDSDKVDKLRQELEDAIERAEEAEKQLAAAKRATKMLADEKDFDLEDENEMEHVREHRSRSSRKGSSPKNNLTLDMDMIPTVTTRQALSPIRSPADTESAINKIREKARKKIDNLKKKITDLKALNKSLKAQITTLEDQLEEADAEKQELTNEVVKARQEIKEARLDRTVAREEIAQLRAINALVKESEDEIDRTSIGDIMDKARETLGLTEAAQALRDAKDAKEAAVTSEKTAPPSRPEPVHEQAEPEPKTFDPDEAHKELQGKPDLRIGVPPTPKMGDHGPLSLTPTPLTKRKDGWEGLLEEIDGALKSCFFCRRSPTNSDLNGGYDNILNEQIWVANEEQLGRMLEQLVVVIEKYIQRCPELNEKGVHIGKGGGQDKEALEDLKAAFDRLQETHKGSLESNANLEREKADALRDLESAQKRLEELHKQLEDTEDSNGQSTAALNALRSERENLEQELDAIKTDHAGKIRDLEQQLAEARDDKDRTTRELEESKGEGEDKTRQIEHLRKAVEDHEAICTKLRSDKDDRTKKCKKLEDKLSRAKTSIAEFKEREEQAVKMFEELEHEMDSVKDQTKRAKKDAAEKSKTIRDLESRNEKLSGELQTQIAQLRDVLNKQKELTERILELQGNIRVFARVRPLSEQERMEQDSAGEVLTRDGRSIRPEDAIRYMDEDKFNFHGTSFEFDKIFSPTSTQEQVFGEVEHAVAKALDGFRVCIFAYGQTGSGKTFTMEGPASNRGVNFRALKHLFDLAPVVGEEDEISFKVSMLEVYNEKIRDLLAPPGTPGSDDLSVRVLGGGSSGGSKRRGAKKGVFVEGLLECEVNNVDEVEEIMSLGGEHRSTASNNVNEHSSRSHLVLQVKVLRRGSQHGLLSLIDLAGSERLKNTSAQGQRLKEAQNINKSLSALGDVIAALGSSQGHVPYRNSKLTFLLQDSLGPSSKVLMFVNINPAFNSAGESTCSLNFASRCRSVQLGPARRVGGH</sequence>
<name>A0A7S1TQ83_9STRA</name>
<proteinExistence type="inferred from homology"/>
<evidence type="ECO:0000256" key="3">
    <source>
        <dbReference type="SAM" id="MobiDB-lite"/>
    </source>
</evidence>
<dbReference type="PANTHER" id="PTHR47972">
    <property type="entry name" value="KINESIN-LIKE PROTEIN KLP-3"/>
    <property type="match status" value="1"/>
</dbReference>
<dbReference type="InterPro" id="IPR036020">
    <property type="entry name" value="WW_dom_sf"/>
</dbReference>
<organism evidence="6">
    <name type="scientific">Phaeomonas parva</name>
    <dbReference type="NCBI Taxonomy" id="124430"/>
    <lineage>
        <taxon>Eukaryota</taxon>
        <taxon>Sar</taxon>
        <taxon>Stramenopiles</taxon>
        <taxon>Ochrophyta</taxon>
        <taxon>Pinguiophyceae</taxon>
        <taxon>Pinguiochrysidales</taxon>
        <taxon>Pinguiochrysidaceae</taxon>
        <taxon>Phaeomonas</taxon>
    </lineage>
</organism>
<gene>
    <name evidence="6" type="ORF">PPAR1163_LOCUS1993</name>
</gene>
<dbReference type="PRINTS" id="PR00380">
    <property type="entry name" value="KINESINHEAVY"/>
</dbReference>
<dbReference type="Pfam" id="PF00225">
    <property type="entry name" value="Kinesin"/>
    <property type="match status" value="1"/>
</dbReference>
<dbReference type="PROSITE" id="PS50020">
    <property type="entry name" value="WW_DOMAIN_2"/>
    <property type="match status" value="1"/>
</dbReference>
<dbReference type="SMART" id="SM00129">
    <property type="entry name" value="KISc"/>
    <property type="match status" value="1"/>
</dbReference>
<feature type="region of interest" description="Disordered" evidence="3">
    <location>
        <begin position="788"/>
        <end position="817"/>
    </location>
</feature>
<dbReference type="GO" id="GO:0005524">
    <property type="term" value="F:ATP binding"/>
    <property type="evidence" value="ECO:0007669"/>
    <property type="project" value="UniProtKB-UniRule"/>
</dbReference>
<dbReference type="PANTHER" id="PTHR47972:SF28">
    <property type="entry name" value="KINESIN-LIKE PROTEIN KLP-3"/>
    <property type="match status" value="1"/>
</dbReference>
<dbReference type="GO" id="GO:0015630">
    <property type="term" value="C:microtubule cytoskeleton"/>
    <property type="evidence" value="ECO:0007669"/>
    <property type="project" value="TreeGrafter"/>
</dbReference>
<keyword evidence="2" id="KW-0175">Coiled coil</keyword>
<evidence type="ECO:0000259" key="5">
    <source>
        <dbReference type="PROSITE" id="PS50067"/>
    </source>
</evidence>
<feature type="binding site" evidence="1">
    <location>
        <begin position="1034"/>
        <end position="1041"/>
    </location>
    <ligand>
        <name>ATP</name>
        <dbReference type="ChEBI" id="CHEBI:30616"/>
    </ligand>
</feature>
<dbReference type="InterPro" id="IPR027417">
    <property type="entry name" value="P-loop_NTPase"/>
</dbReference>
<evidence type="ECO:0000256" key="2">
    <source>
        <dbReference type="SAM" id="Coils"/>
    </source>
</evidence>
<feature type="coiled-coil region" evidence="2">
    <location>
        <begin position="410"/>
        <end position="503"/>
    </location>
</feature>
<dbReference type="InterPro" id="IPR001752">
    <property type="entry name" value="Kinesin_motor_dom"/>
</dbReference>
<evidence type="ECO:0000256" key="1">
    <source>
        <dbReference type="PROSITE-ProRule" id="PRU00283"/>
    </source>
</evidence>
<dbReference type="InterPro" id="IPR027640">
    <property type="entry name" value="Kinesin-like_fam"/>
</dbReference>
<dbReference type="SUPFAM" id="SSF52540">
    <property type="entry name" value="P-loop containing nucleoside triphosphate hydrolases"/>
    <property type="match status" value="1"/>
</dbReference>
<dbReference type="InterPro" id="IPR036961">
    <property type="entry name" value="Kinesin_motor_dom_sf"/>
</dbReference>
<keyword evidence="1" id="KW-0547">Nucleotide-binding</keyword>
<dbReference type="Gene3D" id="3.30.1470.10">
    <property type="entry name" value="Photosystem I PsaD, reaction center subunit II"/>
    <property type="match status" value="1"/>
</dbReference>
<feature type="domain" description="Kinesin motor" evidence="5">
    <location>
        <begin position="943"/>
        <end position="1282"/>
    </location>
</feature>